<dbReference type="AlphaFoldDB" id="A0A8J8MR97"/>
<evidence type="ECO:0000313" key="1">
    <source>
        <dbReference type="EMBL" id="QUS35297.1"/>
    </source>
</evidence>
<dbReference type="RefSeq" id="WP_211784544.1">
    <property type="nucleotide sequence ID" value="NZ_CP047289.1"/>
</dbReference>
<dbReference type="Pfam" id="PF07302">
    <property type="entry name" value="AroM"/>
    <property type="match status" value="1"/>
</dbReference>
<name>A0A8J8MR97_9RHOB</name>
<evidence type="ECO:0000313" key="2">
    <source>
        <dbReference type="Proteomes" id="UP000679284"/>
    </source>
</evidence>
<reference evidence="1" key="1">
    <citation type="submission" date="2020-01" db="EMBL/GenBank/DDBJ databases">
        <authorList>
            <person name="Yang Y."/>
            <person name="Kwon Y.M."/>
        </authorList>
    </citation>
    <scope>NUCLEOTIDE SEQUENCE</scope>
    <source>
        <strain evidence="1">PG104</strain>
    </source>
</reference>
<dbReference type="KEGG" id="fap:GR316_02810"/>
<dbReference type="EMBL" id="CP047289">
    <property type="protein sequence ID" value="QUS35297.1"/>
    <property type="molecule type" value="Genomic_DNA"/>
</dbReference>
<organism evidence="1 2">
    <name type="scientific">Falsirhodobacter algicola</name>
    <dbReference type="NCBI Taxonomy" id="2692330"/>
    <lineage>
        <taxon>Bacteria</taxon>
        <taxon>Pseudomonadati</taxon>
        <taxon>Pseudomonadota</taxon>
        <taxon>Alphaproteobacteria</taxon>
        <taxon>Rhodobacterales</taxon>
        <taxon>Paracoccaceae</taxon>
        <taxon>Falsirhodobacter</taxon>
    </lineage>
</organism>
<proteinExistence type="predicted"/>
<keyword evidence="2" id="KW-1185">Reference proteome</keyword>
<dbReference type="InterPro" id="IPR010843">
    <property type="entry name" value="Uncharacterised_AroM"/>
</dbReference>
<dbReference type="Proteomes" id="UP000679284">
    <property type="component" value="Chromosome"/>
</dbReference>
<gene>
    <name evidence="1" type="ORF">GR316_02810</name>
</gene>
<protein>
    <submittedName>
        <fullName evidence="1">AroM protein</fullName>
    </submittedName>
</protein>
<sequence length="226" mass="23605">MTRPVVGLLVVGQSPRPALQDEFRHVLPEDVAELKVMGALDHLDDAGLAAAAPTSDRDTLYTTLPDGRSILISKAVVTEGMRDRLKDMAREKVDVAVIACTGKFAGLEAPGVHFASDLITGAVDGCLPGEGRLGVFIPTPAQADACLARWKRPGRTCFAVPLQPDADEATIRAAAAEMAAQSPDLVVHDCISYTRASRQLAASIHGAQAILAAAICGRFAAELAGA</sequence>
<accession>A0A8J8MR97</accession>